<dbReference type="InterPro" id="IPR043129">
    <property type="entry name" value="ATPase_NBD"/>
</dbReference>
<dbReference type="InterPro" id="IPR020823">
    <property type="entry name" value="Cell_div_FtsA"/>
</dbReference>
<dbReference type="PANTHER" id="PTHR32432:SF4">
    <property type="entry name" value="CELL DIVISION PROTEIN FTSA"/>
    <property type="match status" value="1"/>
</dbReference>
<dbReference type="GO" id="GO:0043093">
    <property type="term" value="P:FtsZ-dependent cytokinesis"/>
    <property type="evidence" value="ECO:0007669"/>
    <property type="project" value="UniProtKB-UniRule"/>
</dbReference>
<keyword evidence="2 5" id="KW-0132">Cell division</keyword>
<dbReference type="EMBL" id="CADCWN010000226">
    <property type="protein sequence ID" value="CAA9579953.1"/>
    <property type="molecule type" value="Genomic_DNA"/>
</dbReference>
<dbReference type="InterPro" id="IPR003494">
    <property type="entry name" value="SHS2_FtsA"/>
</dbReference>
<accession>A0A6J4VI67</accession>
<dbReference type="SUPFAM" id="SSF53067">
    <property type="entry name" value="Actin-like ATPase domain"/>
    <property type="match status" value="2"/>
</dbReference>
<dbReference type="PIRSF" id="PIRSF003101">
    <property type="entry name" value="FtsA"/>
    <property type="match status" value="1"/>
</dbReference>
<dbReference type="SMART" id="SM00842">
    <property type="entry name" value="FtsA"/>
    <property type="match status" value="1"/>
</dbReference>
<organism evidence="8">
    <name type="scientific">uncultured Thermomicrobiales bacterium</name>
    <dbReference type="NCBI Taxonomy" id="1645740"/>
    <lineage>
        <taxon>Bacteria</taxon>
        <taxon>Pseudomonadati</taxon>
        <taxon>Thermomicrobiota</taxon>
        <taxon>Thermomicrobia</taxon>
        <taxon>Thermomicrobiales</taxon>
        <taxon>environmental samples</taxon>
    </lineage>
</organism>
<name>A0A6J4VI67_9BACT</name>
<dbReference type="HAMAP" id="MF_02033">
    <property type="entry name" value="FtsA"/>
    <property type="match status" value="1"/>
</dbReference>
<dbReference type="Gene3D" id="3.30.1490.110">
    <property type="match status" value="1"/>
</dbReference>
<evidence type="ECO:0000256" key="5">
    <source>
        <dbReference type="HAMAP-Rule" id="MF_02033"/>
    </source>
</evidence>
<comment type="function">
    <text evidence="5 6">Cell division protein that is involved in the assembly of the Z ring. May serve as a membrane anchor for the Z ring.</text>
</comment>
<dbReference type="InterPro" id="IPR050696">
    <property type="entry name" value="FtsA/MreB"/>
</dbReference>
<dbReference type="NCBIfam" id="TIGR01174">
    <property type="entry name" value="ftsA"/>
    <property type="match status" value="1"/>
</dbReference>
<proteinExistence type="inferred from homology"/>
<reference evidence="8" key="1">
    <citation type="submission" date="2020-02" db="EMBL/GenBank/DDBJ databases">
        <authorList>
            <person name="Meier V. D."/>
        </authorList>
    </citation>
    <scope>NUCLEOTIDE SEQUENCE</scope>
    <source>
        <strain evidence="8">AVDCRST_MAG18</strain>
    </source>
</reference>
<protein>
    <recommendedName>
        <fullName evidence="5 6">Cell division protein FtsA</fullName>
    </recommendedName>
</protein>
<sequence>MPSGHAVVAVDLGTSKACAIVAESLADGRTAIVGVGLCPAQGMAKGVVTDLDEASATVARAIERAERNSGYRILSAYVSISGAHLTSANGRGVVALPRQQPEITPGEISRVLAAASAVPALVNNEVLHVLPRTYTLDGQEGVADPLGMIGTRLEVEAHIISGSATTIRNVSTVLERAGVAIDELVPEPLAAADAALTPAERAMGVALVDIGAGTTDIAVFVEDAIWHTAVLPLGGNHLTNDLSIVLQVPFEAAEQLKITAGRAMPLPGVPDGHGAGDGDHLDVEGFDGATQRVSRRVAHEVIEARLEQLLTLVRKELRESGYDGALPGGIVLTGGTALLPEIAELTRQVVGVRARIGTPRRLAGLGESLGGPAFATAVGLAQWGLARQRPSEPVRRAMRSSRERRRSSRGLTGWLRELLP</sequence>
<dbReference type="PANTHER" id="PTHR32432">
    <property type="entry name" value="CELL DIVISION PROTEIN FTSA-RELATED"/>
    <property type="match status" value="1"/>
</dbReference>
<evidence type="ECO:0000256" key="3">
    <source>
        <dbReference type="ARBA" id="ARBA00023136"/>
    </source>
</evidence>
<feature type="domain" description="SHS2" evidence="7">
    <location>
        <begin position="7"/>
        <end position="195"/>
    </location>
</feature>
<evidence type="ECO:0000256" key="6">
    <source>
        <dbReference type="PIRNR" id="PIRNR003101"/>
    </source>
</evidence>
<dbReference type="AlphaFoldDB" id="A0A6J4VI67"/>
<comment type="subunit">
    <text evidence="5">Self-interacts. Interacts with FtsZ.</text>
</comment>
<dbReference type="CDD" id="cd24048">
    <property type="entry name" value="ASKHA_NBD_FtsA"/>
    <property type="match status" value="1"/>
</dbReference>
<comment type="similarity">
    <text evidence="5 6">Belongs to the FtsA/MreB family.</text>
</comment>
<dbReference type="GO" id="GO:0032153">
    <property type="term" value="C:cell division site"/>
    <property type="evidence" value="ECO:0007669"/>
    <property type="project" value="UniProtKB-UniRule"/>
</dbReference>
<gene>
    <name evidence="5" type="primary">ftsA</name>
    <name evidence="8" type="ORF">AVDCRST_MAG18-2990</name>
</gene>
<keyword evidence="3 5" id="KW-0472">Membrane</keyword>
<comment type="subcellular location">
    <subcellularLocation>
        <location evidence="5">Cell membrane</location>
        <topology evidence="5">Peripheral membrane protein</topology>
        <orientation evidence="5">Cytoplasmic side</orientation>
    </subcellularLocation>
    <text evidence="5">Localizes to the Z ring in an FtsZ-dependent manner. Targeted to the membrane through a conserved C-terminal amphipathic helix.</text>
</comment>
<keyword evidence="1 5" id="KW-1003">Cell membrane</keyword>
<evidence type="ECO:0000259" key="7">
    <source>
        <dbReference type="SMART" id="SM00842"/>
    </source>
</evidence>
<dbReference type="Pfam" id="PF14450">
    <property type="entry name" value="FtsA"/>
    <property type="match status" value="1"/>
</dbReference>
<evidence type="ECO:0000313" key="8">
    <source>
        <dbReference type="EMBL" id="CAA9579953.1"/>
    </source>
</evidence>
<dbReference type="GO" id="GO:0009898">
    <property type="term" value="C:cytoplasmic side of plasma membrane"/>
    <property type="evidence" value="ECO:0007669"/>
    <property type="project" value="UniProtKB-UniRule"/>
</dbReference>
<evidence type="ECO:0000256" key="2">
    <source>
        <dbReference type="ARBA" id="ARBA00022618"/>
    </source>
</evidence>
<dbReference type="Pfam" id="PF02491">
    <property type="entry name" value="SHS2_FTSA"/>
    <property type="match status" value="1"/>
</dbReference>
<evidence type="ECO:0000256" key="4">
    <source>
        <dbReference type="ARBA" id="ARBA00023306"/>
    </source>
</evidence>
<keyword evidence="4 5" id="KW-0131">Cell cycle</keyword>
<dbReference type="Gene3D" id="3.30.420.40">
    <property type="match status" value="2"/>
</dbReference>
<evidence type="ECO:0000256" key="1">
    <source>
        <dbReference type="ARBA" id="ARBA00022475"/>
    </source>
</evidence>